<feature type="compositionally biased region" description="Basic and acidic residues" evidence="1">
    <location>
        <begin position="291"/>
        <end position="316"/>
    </location>
</feature>
<dbReference type="NCBIfam" id="TIGR01640">
    <property type="entry name" value="F_box_assoc_1"/>
    <property type="match status" value="1"/>
</dbReference>
<reference evidence="3 4" key="1">
    <citation type="submission" date="2021-05" db="EMBL/GenBank/DDBJ databases">
        <title>Genome Assembly of Synthetic Allotetraploid Brassica napus Reveals Homoeologous Exchanges between Subgenomes.</title>
        <authorList>
            <person name="Davis J.T."/>
        </authorList>
    </citation>
    <scope>NUCLEOTIDE SEQUENCE [LARGE SCALE GENOMIC DNA]</scope>
    <source>
        <strain evidence="4">cv. Da-Ae</strain>
        <tissue evidence="3">Seedling</tissue>
    </source>
</reference>
<dbReference type="InterPro" id="IPR006527">
    <property type="entry name" value="F-box-assoc_dom_typ1"/>
</dbReference>
<evidence type="ECO:0000313" key="3">
    <source>
        <dbReference type="EMBL" id="KAH0852093.1"/>
    </source>
</evidence>
<keyword evidence="4" id="KW-1185">Reference proteome</keyword>
<feature type="domain" description="F-box associated beta-propeller type 1" evidence="2">
    <location>
        <begin position="5"/>
        <end position="50"/>
    </location>
</feature>
<dbReference type="Proteomes" id="UP000824890">
    <property type="component" value="Unassembled WGS sequence"/>
</dbReference>
<evidence type="ECO:0000313" key="4">
    <source>
        <dbReference type="Proteomes" id="UP000824890"/>
    </source>
</evidence>
<dbReference type="PANTHER" id="PTHR31672">
    <property type="entry name" value="BNACNNG10540D PROTEIN"/>
    <property type="match status" value="1"/>
</dbReference>
<evidence type="ECO:0000259" key="2">
    <source>
        <dbReference type="Pfam" id="PF07734"/>
    </source>
</evidence>
<dbReference type="PANTHER" id="PTHR31672:SF13">
    <property type="entry name" value="F-BOX PROTEIN CPR30-LIKE"/>
    <property type="match status" value="1"/>
</dbReference>
<sequence>MKREKQSSKDLDFAHIFHCDGLILCLTELHTRLVVWNPCTGHSSKIKPRTMRVVECEIYDLSSDSWRVLDSFPLDYSLYFEGMSLKGDTYWIAEDKVTELFLIKFDSRQRDLCVSLFPCRIQPFFQSLKMKISRSRVMRLWVTNKIDEEDAKDLSWRSDLVLEMDSAKFNLSVENFLLDEENKVAVCCTKFTSDRTMVYIVGEDMYKKVYEDTRDASPINWPVILTYVPSLVILDYDFLMPLPIRCSLLARTFKCLILEKISPRKHNAIILLLSAMKIDHKVQTSKFTTENGKKENAHEGDRRITSNGEEKRESQRRFRMLPTPFPFPFRNQESVRETCLRCIQSRSLN</sequence>
<organism evidence="3 4">
    <name type="scientific">Brassica napus</name>
    <name type="common">Rape</name>
    <dbReference type="NCBI Taxonomy" id="3708"/>
    <lineage>
        <taxon>Eukaryota</taxon>
        <taxon>Viridiplantae</taxon>
        <taxon>Streptophyta</taxon>
        <taxon>Embryophyta</taxon>
        <taxon>Tracheophyta</taxon>
        <taxon>Spermatophyta</taxon>
        <taxon>Magnoliopsida</taxon>
        <taxon>eudicotyledons</taxon>
        <taxon>Gunneridae</taxon>
        <taxon>Pentapetalae</taxon>
        <taxon>rosids</taxon>
        <taxon>malvids</taxon>
        <taxon>Brassicales</taxon>
        <taxon>Brassicaceae</taxon>
        <taxon>Brassiceae</taxon>
        <taxon>Brassica</taxon>
    </lineage>
</organism>
<evidence type="ECO:0000256" key="1">
    <source>
        <dbReference type="SAM" id="MobiDB-lite"/>
    </source>
</evidence>
<dbReference type="InterPro" id="IPR050796">
    <property type="entry name" value="SCF_F-box_component"/>
</dbReference>
<gene>
    <name evidence="3" type="ORF">HID58_094231</name>
</gene>
<feature type="domain" description="F-box associated beta-propeller type 1" evidence="2">
    <location>
        <begin position="54"/>
        <end position="232"/>
    </location>
</feature>
<protein>
    <recommendedName>
        <fullName evidence="2">F-box associated beta-propeller type 1 domain-containing protein</fullName>
    </recommendedName>
</protein>
<accession>A0ABQ7X8D4</accession>
<name>A0ABQ7X8D4_BRANA</name>
<dbReference type="Pfam" id="PF07734">
    <property type="entry name" value="FBA_1"/>
    <property type="match status" value="2"/>
</dbReference>
<proteinExistence type="predicted"/>
<comment type="caution">
    <text evidence="3">The sequence shown here is derived from an EMBL/GenBank/DDBJ whole genome shotgun (WGS) entry which is preliminary data.</text>
</comment>
<dbReference type="EMBL" id="JAGKQM010001270">
    <property type="protein sequence ID" value="KAH0852093.1"/>
    <property type="molecule type" value="Genomic_DNA"/>
</dbReference>
<feature type="region of interest" description="Disordered" evidence="1">
    <location>
        <begin position="284"/>
        <end position="317"/>
    </location>
</feature>
<dbReference type="InterPro" id="IPR017451">
    <property type="entry name" value="F-box-assoc_interact_dom"/>
</dbReference>